<name>A0A5C3QTD2_9AGAR</name>
<dbReference type="AlphaFoldDB" id="A0A5C3QTD2"/>
<reference evidence="2 3" key="1">
    <citation type="journal article" date="2019" name="Nat. Ecol. Evol.">
        <title>Megaphylogeny resolves global patterns of mushroom evolution.</title>
        <authorList>
            <person name="Varga T."/>
            <person name="Krizsan K."/>
            <person name="Foldi C."/>
            <person name="Dima B."/>
            <person name="Sanchez-Garcia M."/>
            <person name="Sanchez-Ramirez S."/>
            <person name="Szollosi G.J."/>
            <person name="Szarkandi J.G."/>
            <person name="Papp V."/>
            <person name="Albert L."/>
            <person name="Andreopoulos W."/>
            <person name="Angelini C."/>
            <person name="Antonin V."/>
            <person name="Barry K.W."/>
            <person name="Bougher N.L."/>
            <person name="Buchanan P."/>
            <person name="Buyck B."/>
            <person name="Bense V."/>
            <person name="Catcheside P."/>
            <person name="Chovatia M."/>
            <person name="Cooper J."/>
            <person name="Damon W."/>
            <person name="Desjardin D."/>
            <person name="Finy P."/>
            <person name="Geml J."/>
            <person name="Haridas S."/>
            <person name="Hughes K."/>
            <person name="Justo A."/>
            <person name="Karasinski D."/>
            <person name="Kautmanova I."/>
            <person name="Kiss B."/>
            <person name="Kocsube S."/>
            <person name="Kotiranta H."/>
            <person name="LaButti K.M."/>
            <person name="Lechner B.E."/>
            <person name="Liimatainen K."/>
            <person name="Lipzen A."/>
            <person name="Lukacs Z."/>
            <person name="Mihaltcheva S."/>
            <person name="Morgado L.N."/>
            <person name="Niskanen T."/>
            <person name="Noordeloos M.E."/>
            <person name="Ohm R.A."/>
            <person name="Ortiz-Santana B."/>
            <person name="Ovrebo C."/>
            <person name="Racz N."/>
            <person name="Riley R."/>
            <person name="Savchenko A."/>
            <person name="Shiryaev A."/>
            <person name="Soop K."/>
            <person name="Spirin V."/>
            <person name="Szebenyi C."/>
            <person name="Tomsovsky M."/>
            <person name="Tulloss R.E."/>
            <person name="Uehling J."/>
            <person name="Grigoriev I.V."/>
            <person name="Vagvolgyi C."/>
            <person name="Papp T."/>
            <person name="Martin F.M."/>
            <person name="Miettinen O."/>
            <person name="Hibbett D.S."/>
            <person name="Nagy L.G."/>
        </authorList>
    </citation>
    <scope>NUCLEOTIDE SEQUENCE [LARGE SCALE GENOMIC DNA]</scope>
    <source>
        <strain evidence="2 3">CBS 309.79</strain>
    </source>
</reference>
<sequence>MLTGHSMQMDHLTKSQELSEVLPPTTTSSATSRIHDASRRLDARLRQHKIPVLRYLVTPVRTWRLVNSPTQEGQSFPQYPTTGVIE</sequence>
<keyword evidence="3" id="KW-1185">Reference proteome</keyword>
<proteinExistence type="predicted"/>
<evidence type="ECO:0000256" key="1">
    <source>
        <dbReference type="SAM" id="MobiDB-lite"/>
    </source>
</evidence>
<evidence type="ECO:0000313" key="3">
    <source>
        <dbReference type="Proteomes" id="UP000305067"/>
    </source>
</evidence>
<organism evidence="2 3">
    <name type="scientific">Pterulicium gracile</name>
    <dbReference type="NCBI Taxonomy" id="1884261"/>
    <lineage>
        <taxon>Eukaryota</taxon>
        <taxon>Fungi</taxon>
        <taxon>Dikarya</taxon>
        <taxon>Basidiomycota</taxon>
        <taxon>Agaricomycotina</taxon>
        <taxon>Agaricomycetes</taxon>
        <taxon>Agaricomycetidae</taxon>
        <taxon>Agaricales</taxon>
        <taxon>Pleurotineae</taxon>
        <taxon>Pterulaceae</taxon>
        <taxon>Pterulicium</taxon>
    </lineage>
</organism>
<dbReference type="Proteomes" id="UP000305067">
    <property type="component" value="Unassembled WGS sequence"/>
</dbReference>
<evidence type="ECO:0000313" key="2">
    <source>
        <dbReference type="EMBL" id="TFL05265.1"/>
    </source>
</evidence>
<protein>
    <submittedName>
        <fullName evidence="2">Uncharacterized protein</fullName>
    </submittedName>
</protein>
<gene>
    <name evidence="2" type="ORF">BDV98DRAFT_561735</name>
</gene>
<dbReference type="EMBL" id="ML178817">
    <property type="protein sequence ID" value="TFL05265.1"/>
    <property type="molecule type" value="Genomic_DNA"/>
</dbReference>
<feature type="region of interest" description="Disordered" evidence="1">
    <location>
        <begin position="1"/>
        <end position="35"/>
    </location>
</feature>
<accession>A0A5C3QTD2</accession>